<protein>
    <submittedName>
        <fullName evidence="3">Cu-Zn family superoxide dismutase</fullName>
        <ecNumber evidence="3">1.15.1.1</ecNumber>
    </submittedName>
</protein>
<comment type="caution">
    <text evidence="3">The sequence shown here is derived from an EMBL/GenBank/DDBJ whole genome shotgun (WGS) entry which is preliminary data.</text>
</comment>
<reference evidence="3" key="1">
    <citation type="submission" date="2020-10" db="EMBL/GenBank/DDBJ databases">
        <title>Sequencing the genomes of 1000 actinobacteria strains.</title>
        <authorList>
            <person name="Klenk H.-P."/>
        </authorList>
    </citation>
    <scope>NUCLEOTIDE SEQUENCE</scope>
    <source>
        <strain evidence="3">DSM 45354</strain>
    </source>
</reference>
<proteinExistence type="inferred from homology"/>
<feature type="chain" id="PRO_5039154241" evidence="2">
    <location>
        <begin position="25"/>
        <end position="225"/>
    </location>
</feature>
<dbReference type="AlphaFoldDB" id="A0A927N871"/>
<dbReference type="EC" id="1.15.1.1" evidence="3"/>
<keyword evidence="4" id="KW-1185">Reference proteome</keyword>
<dbReference type="GO" id="GO:0046872">
    <property type="term" value="F:metal ion binding"/>
    <property type="evidence" value="ECO:0007669"/>
    <property type="project" value="InterPro"/>
</dbReference>
<dbReference type="Proteomes" id="UP000638648">
    <property type="component" value="Unassembled WGS sequence"/>
</dbReference>
<gene>
    <name evidence="3" type="ORF">HEB94_007058</name>
</gene>
<keyword evidence="2" id="KW-0732">Signal</keyword>
<keyword evidence="3" id="KW-0560">Oxidoreductase</keyword>
<sequence length="225" mass="23638">MMSTALSVMLLATSPFLLSPAVGGQPVGTTSANQAVTSQAAALLSPERPVLRSFGRPIFTSRTFEPADSGATALTYDETLVPVGSRATVAAVSSPHGTATLLVVNGLVPRRHYGAHVHVNRCGEDPADAGPHVQWRRDPVQPSTDPDYANPRNEIWLDFTTGRTGTGIATSLVPWPISERQARSVVIHEHHTSTEPGHAGTAGARLACVDVDFAGGIQMSDGSSR</sequence>
<comment type="similarity">
    <text evidence="1">Belongs to the Cu-Zn superoxide dismutase family.</text>
</comment>
<dbReference type="SUPFAM" id="SSF49329">
    <property type="entry name" value="Cu,Zn superoxide dismutase-like"/>
    <property type="match status" value="1"/>
</dbReference>
<evidence type="ECO:0000313" key="3">
    <source>
        <dbReference type="EMBL" id="MBE1610210.1"/>
    </source>
</evidence>
<evidence type="ECO:0000256" key="1">
    <source>
        <dbReference type="ARBA" id="ARBA00010457"/>
    </source>
</evidence>
<dbReference type="EMBL" id="JADBEM010000001">
    <property type="protein sequence ID" value="MBE1610210.1"/>
    <property type="molecule type" value="Genomic_DNA"/>
</dbReference>
<name>A0A927N871_9ACTN</name>
<dbReference type="InterPro" id="IPR036423">
    <property type="entry name" value="SOD-like_Cu/Zn_dom_sf"/>
</dbReference>
<evidence type="ECO:0000256" key="2">
    <source>
        <dbReference type="SAM" id="SignalP"/>
    </source>
</evidence>
<dbReference type="GO" id="GO:0004784">
    <property type="term" value="F:superoxide dismutase activity"/>
    <property type="evidence" value="ECO:0007669"/>
    <property type="project" value="UniProtKB-EC"/>
</dbReference>
<dbReference type="Gene3D" id="2.60.40.200">
    <property type="entry name" value="Superoxide dismutase, copper/zinc binding domain"/>
    <property type="match status" value="1"/>
</dbReference>
<organism evidence="3 4">
    <name type="scientific">Actinopolymorpha pittospori</name>
    <dbReference type="NCBI Taxonomy" id="648752"/>
    <lineage>
        <taxon>Bacteria</taxon>
        <taxon>Bacillati</taxon>
        <taxon>Actinomycetota</taxon>
        <taxon>Actinomycetes</taxon>
        <taxon>Propionibacteriales</taxon>
        <taxon>Actinopolymorphaceae</taxon>
        <taxon>Actinopolymorpha</taxon>
    </lineage>
</organism>
<accession>A0A927N871</accession>
<evidence type="ECO:0000313" key="4">
    <source>
        <dbReference type="Proteomes" id="UP000638648"/>
    </source>
</evidence>
<feature type="signal peptide" evidence="2">
    <location>
        <begin position="1"/>
        <end position="24"/>
    </location>
</feature>